<evidence type="ECO:0000256" key="6">
    <source>
        <dbReference type="SAM" id="Phobius"/>
    </source>
</evidence>
<keyword evidence="9" id="KW-1185">Reference proteome</keyword>
<evidence type="ECO:0000256" key="1">
    <source>
        <dbReference type="ARBA" id="ARBA00004173"/>
    </source>
</evidence>
<dbReference type="GO" id="GO:0005739">
    <property type="term" value="C:mitochondrion"/>
    <property type="evidence" value="ECO:0007669"/>
    <property type="project" value="UniProtKB-SubCell"/>
</dbReference>
<dbReference type="InterPro" id="IPR007667">
    <property type="entry name" value="Hypoxia_induced_domain"/>
</dbReference>
<organism evidence="8 9">
    <name type="scientific">Cyclocybe aegerita</name>
    <name type="common">Black poplar mushroom</name>
    <name type="synonym">Agrocybe aegerita</name>
    <dbReference type="NCBI Taxonomy" id="1973307"/>
    <lineage>
        <taxon>Eukaryota</taxon>
        <taxon>Fungi</taxon>
        <taxon>Dikarya</taxon>
        <taxon>Basidiomycota</taxon>
        <taxon>Agaricomycotina</taxon>
        <taxon>Agaricomycetes</taxon>
        <taxon>Agaricomycetidae</taxon>
        <taxon>Agaricales</taxon>
        <taxon>Agaricineae</taxon>
        <taxon>Bolbitiaceae</taxon>
        <taxon>Cyclocybe</taxon>
    </lineage>
</organism>
<dbReference type="OrthoDB" id="1915122at2759"/>
<dbReference type="PANTHER" id="PTHR28018:SF3">
    <property type="entry name" value="RESPIRATORY SUPERCOMPLEX FACTOR 2, MITOCHONDRIAL"/>
    <property type="match status" value="1"/>
</dbReference>
<keyword evidence="3 6" id="KW-1133">Transmembrane helix</keyword>
<feature type="transmembrane region" description="Helical" evidence="6">
    <location>
        <begin position="149"/>
        <end position="169"/>
    </location>
</feature>
<accession>A0A8S0WJC3</accession>
<dbReference type="Pfam" id="PF04588">
    <property type="entry name" value="HIG_1_N"/>
    <property type="match status" value="1"/>
</dbReference>
<sequence length="214" mass="23844">MKLLTEEQFAAHAAASRRGAIEGALASGTVALAGSYWAQRNLPVYRRLPLSLKTLGVIILVAPVLSIQAERRGLEYDRSQWVDEGSRLVDEKEMQEARRWDSLSLKDKIGDWSFRHQYSLIMGGWAGSLGVAAAIISRNKYQTYAQKIVQARMWAQGLTIGLLIVAGALTHNSRAAKNSQIDHSWRDMLEQQERDRKEEAALAARMSRTSPVPA</sequence>
<evidence type="ECO:0000256" key="2">
    <source>
        <dbReference type="ARBA" id="ARBA00022692"/>
    </source>
</evidence>
<comment type="subcellular location">
    <subcellularLocation>
        <location evidence="1">Mitochondrion</location>
    </subcellularLocation>
</comment>
<feature type="transmembrane region" description="Helical" evidence="6">
    <location>
        <begin position="50"/>
        <end position="69"/>
    </location>
</feature>
<dbReference type="AlphaFoldDB" id="A0A8S0WJC3"/>
<dbReference type="GO" id="GO:0033617">
    <property type="term" value="P:mitochondrial respiratory chain complex IV assembly"/>
    <property type="evidence" value="ECO:0007669"/>
    <property type="project" value="TreeGrafter"/>
</dbReference>
<keyword evidence="4 6" id="KW-0472">Membrane</keyword>
<feature type="domain" description="HIG1" evidence="7">
    <location>
        <begin position="90"/>
        <end position="181"/>
    </location>
</feature>
<comment type="caution">
    <text evidence="8">The sequence shown here is derived from an EMBL/GenBank/DDBJ whole genome shotgun (WGS) entry which is preliminary data.</text>
</comment>
<reference evidence="8 9" key="1">
    <citation type="submission" date="2020-01" db="EMBL/GenBank/DDBJ databases">
        <authorList>
            <person name="Gupta K D."/>
        </authorList>
    </citation>
    <scope>NUCLEOTIDE SEQUENCE [LARGE SCALE GENOMIC DNA]</scope>
</reference>
<evidence type="ECO:0000256" key="4">
    <source>
        <dbReference type="ARBA" id="ARBA00023136"/>
    </source>
</evidence>
<protein>
    <recommendedName>
        <fullName evidence="7">HIG1 domain-containing protein</fullName>
    </recommendedName>
</protein>
<dbReference type="Proteomes" id="UP000467700">
    <property type="component" value="Unassembled WGS sequence"/>
</dbReference>
<feature type="transmembrane region" description="Helical" evidence="6">
    <location>
        <begin position="118"/>
        <end position="137"/>
    </location>
</feature>
<dbReference type="InterPro" id="IPR040153">
    <property type="entry name" value="Rcf2"/>
</dbReference>
<proteinExistence type="predicted"/>
<evidence type="ECO:0000256" key="3">
    <source>
        <dbReference type="ARBA" id="ARBA00022989"/>
    </source>
</evidence>
<feature type="region of interest" description="Disordered" evidence="5">
    <location>
        <begin position="190"/>
        <end position="214"/>
    </location>
</feature>
<evidence type="ECO:0000259" key="7">
    <source>
        <dbReference type="PROSITE" id="PS51503"/>
    </source>
</evidence>
<gene>
    <name evidence="8" type="ORF">AAE3_LOCUS952</name>
</gene>
<evidence type="ECO:0000256" key="5">
    <source>
        <dbReference type="SAM" id="MobiDB-lite"/>
    </source>
</evidence>
<keyword evidence="2 6" id="KW-0812">Transmembrane</keyword>
<evidence type="ECO:0000313" key="8">
    <source>
        <dbReference type="EMBL" id="CAA7258593.1"/>
    </source>
</evidence>
<dbReference type="PANTHER" id="PTHR28018">
    <property type="entry name" value="RESPIRATORY SUPERCOMPLEX FACTOR 2, MITOCHONDRIAL"/>
    <property type="match status" value="1"/>
</dbReference>
<name>A0A8S0WJC3_CYCAE</name>
<evidence type="ECO:0000313" key="9">
    <source>
        <dbReference type="Proteomes" id="UP000467700"/>
    </source>
</evidence>
<feature type="compositionally biased region" description="Basic and acidic residues" evidence="5">
    <location>
        <begin position="190"/>
        <end position="200"/>
    </location>
</feature>
<dbReference type="PROSITE" id="PS51503">
    <property type="entry name" value="HIG1"/>
    <property type="match status" value="1"/>
</dbReference>
<dbReference type="EMBL" id="CACVBS010000002">
    <property type="protein sequence ID" value="CAA7258593.1"/>
    <property type="molecule type" value="Genomic_DNA"/>
</dbReference>